<evidence type="ECO:0000313" key="3">
    <source>
        <dbReference type="Proteomes" id="UP000811246"/>
    </source>
</evidence>
<dbReference type="Proteomes" id="UP000811246">
    <property type="component" value="Chromosome 14"/>
</dbReference>
<sequence length="75" mass="8735">MSRGTRPRPIFIVLCCFLSLLNSSETIPRERDKKKGKKKGKEFAVLDMKIIRVQSRRCGAQRLYELWGSSRYGED</sequence>
<keyword evidence="1" id="KW-0732">Signal</keyword>
<gene>
    <name evidence="2" type="ORF">I3842_14G043300</name>
</gene>
<reference evidence="2" key="1">
    <citation type="submission" date="2021-01" db="EMBL/GenBank/DDBJ databases">
        <authorList>
            <person name="Lovell J.T."/>
            <person name="Bentley N."/>
            <person name="Bhattarai G."/>
            <person name="Jenkins J.W."/>
            <person name="Sreedasyam A."/>
            <person name="Alarcon Y."/>
            <person name="Bock C."/>
            <person name="Boston L."/>
            <person name="Carlson J."/>
            <person name="Cervantes K."/>
            <person name="Clermont K."/>
            <person name="Krom N."/>
            <person name="Kubenka K."/>
            <person name="Mamidi S."/>
            <person name="Mattison C."/>
            <person name="Monteros M."/>
            <person name="Pisani C."/>
            <person name="Plott C."/>
            <person name="Rajasekar S."/>
            <person name="Rhein H.S."/>
            <person name="Rohla C."/>
            <person name="Song M."/>
            <person name="Hilaire R.S."/>
            <person name="Shu S."/>
            <person name="Wells L."/>
            <person name="Wang X."/>
            <person name="Webber J."/>
            <person name="Heerema R.J."/>
            <person name="Klein P."/>
            <person name="Conner P."/>
            <person name="Grauke L."/>
            <person name="Grimwood J."/>
            <person name="Schmutz J."/>
            <person name="Randall J.J."/>
        </authorList>
    </citation>
    <scope>NUCLEOTIDE SEQUENCE</scope>
    <source>
        <tissue evidence="2">Leaf</tissue>
    </source>
</reference>
<name>A0A922AHM9_CARIL</name>
<comment type="caution">
    <text evidence="2">The sequence shown here is derived from an EMBL/GenBank/DDBJ whole genome shotgun (WGS) entry which is preliminary data.</text>
</comment>
<dbReference type="AlphaFoldDB" id="A0A922AHM9"/>
<dbReference type="EMBL" id="CM031838">
    <property type="protein sequence ID" value="KAG6677775.1"/>
    <property type="molecule type" value="Genomic_DNA"/>
</dbReference>
<evidence type="ECO:0008006" key="4">
    <source>
        <dbReference type="Google" id="ProtNLM"/>
    </source>
</evidence>
<feature type="signal peptide" evidence="1">
    <location>
        <begin position="1"/>
        <end position="23"/>
    </location>
</feature>
<protein>
    <recommendedName>
        <fullName evidence="4">Secreted protein</fullName>
    </recommendedName>
</protein>
<feature type="chain" id="PRO_5037526757" description="Secreted protein" evidence="1">
    <location>
        <begin position="24"/>
        <end position="75"/>
    </location>
</feature>
<organism evidence="2 3">
    <name type="scientific">Carya illinoinensis</name>
    <name type="common">Pecan</name>
    <dbReference type="NCBI Taxonomy" id="32201"/>
    <lineage>
        <taxon>Eukaryota</taxon>
        <taxon>Viridiplantae</taxon>
        <taxon>Streptophyta</taxon>
        <taxon>Embryophyta</taxon>
        <taxon>Tracheophyta</taxon>
        <taxon>Spermatophyta</taxon>
        <taxon>Magnoliopsida</taxon>
        <taxon>eudicotyledons</taxon>
        <taxon>Gunneridae</taxon>
        <taxon>Pentapetalae</taxon>
        <taxon>rosids</taxon>
        <taxon>fabids</taxon>
        <taxon>Fagales</taxon>
        <taxon>Juglandaceae</taxon>
        <taxon>Carya</taxon>
    </lineage>
</organism>
<accession>A0A922AHM9</accession>
<evidence type="ECO:0000313" key="2">
    <source>
        <dbReference type="EMBL" id="KAG6677775.1"/>
    </source>
</evidence>
<evidence type="ECO:0000256" key="1">
    <source>
        <dbReference type="SAM" id="SignalP"/>
    </source>
</evidence>
<proteinExistence type="predicted"/>